<protein>
    <recommendedName>
        <fullName evidence="3">Thiol:disulfide interchange protein DsbC</fullName>
    </recommendedName>
</protein>
<proteinExistence type="predicted"/>
<name>A0A1T4USK0_9GAMM</name>
<dbReference type="EMBL" id="FUWP01000031">
    <property type="protein sequence ID" value="SKA55682.1"/>
    <property type="molecule type" value="Genomic_DNA"/>
</dbReference>
<evidence type="ECO:0000313" key="1">
    <source>
        <dbReference type="EMBL" id="SKA55682.1"/>
    </source>
</evidence>
<organism evidence="1 2">
    <name type="scientific">Photobacterium toruni</name>
    <dbReference type="NCBI Taxonomy" id="1935446"/>
    <lineage>
        <taxon>Bacteria</taxon>
        <taxon>Pseudomonadati</taxon>
        <taxon>Pseudomonadota</taxon>
        <taxon>Gammaproteobacteria</taxon>
        <taxon>Vibrionales</taxon>
        <taxon>Vibrionaceae</taxon>
        <taxon>Photobacterium</taxon>
    </lineage>
</organism>
<dbReference type="Proteomes" id="UP000191116">
    <property type="component" value="Unassembled WGS sequence"/>
</dbReference>
<dbReference type="RefSeq" id="WP_065176482.1">
    <property type="nucleotide sequence ID" value="NZ_AP024856.1"/>
</dbReference>
<dbReference type="OrthoDB" id="5918278at2"/>
<sequence length="258" mass="29117">MIYLSDLLRTLLLTSCFFISLSINAFEIDLKKTKAAFDNLPNVVAQHAIATERLLMLELEDGTFLLSTGDGRFVIKGASLFSSLNTRYIKNVKEFKEADQLTYKQIGIKLEELSGFYINESADKMGGSIFVSQTCPTCYIQLKRLKKNFPDKRFKVIVTPILSKAEYRDGILAQCANDPSNALRSLVDRKWSQVRFPINSEDNECRNALNAINLNIASLQMLMQGQRMAIPALINNEGQRFMGLADDHITLKKFIDGE</sequence>
<dbReference type="Gene3D" id="3.40.30.10">
    <property type="entry name" value="Glutaredoxin"/>
    <property type="match status" value="1"/>
</dbReference>
<accession>A0A1T4USK0</accession>
<evidence type="ECO:0000313" key="2">
    <source>
        <dbReference type="Proteomes" id="UP000191116"/>
    </source>
</evidence>
<gene>
    <name evidence="1" type="ORF">CZ814_03648</name>
</gene>
<evidence type="ECO:0008006" key="3">
    <source>
        <dbReference type="Google" id="ProtNLM"/>
    </source>
</evidence>
<reference evidence="1 2" key="1">
    <citation type="submission" date="2017-02" db="EMBL/GenBank/DDBJ databases">
        <authorList>
            <person name="Peterson S.W."/>
        </authorList>
    </citation>
    <scope>NUCLEOTIDE SEQUENCE [LARGE SCALE GENOMIC DNA]</scope>
    <source>
        <strain evidence="1 2">CECT 9189</strain>
    </source>
</reference>
<dbReference type="AlphaFoldDB" id="A0A1T4USK0"/>